<dbReference type="EMBL" id="CAJPIZ010002614">
    <property type="protein sequence ID" value="CAG2105276.1"/>
    <property type="molecule type" value="Genomic_DNA"/>
</dbReference>
<dbReference type="PANTHER" id="PTHR37475">
    <property type="entry name" value="ZYGOTE-SPECIFIC CLASS V COPY B GENE PROTEIN"/>
    <property type="match status" value="1"/>
</dbReference>
<organism evidence="2">
    <name type="scientific">Medioppia subpectinata</name>
    <dbReference type="NCBI Taxonomy" id="1979941"/>
    <lineage>
        <taxon>Eukaryota</taxon>
        <taxon>Metazoa</taxon>
        <taxon>Ecdysozoa</taxon>
        <taxon>Arthropoda</taxon>
        <taxon>Chelicerata</taxon>
        <taxon>Arachnida</taxon>
        <taxon>Acari</taxon>
        <taxon>Acariformes</taxon>
        <taxon>Sarcoptiformes</taxon>
        <taxon>Oribatida</taxon>
        <taxon>Brachypylina</taxon>
        <taxon>Oppioidea</taxon>
        <taxon>Oppiidae</taxon>
        <taxon>Medioppia</taxon>
    </lineage>
</organism>
<reference evidence="2" key="1">
    <citation type="submission" date="2020-11" db="EMBL/GenBank/DDBJ databases">
        <authorList>
            <person name="Tran Van P."/>
        </authorList>
    </citation>
    <scope>NUCLEOTIDE SEQUENCE</scope>
</reference>
<dbReference type="AlphaFoldDB" id="A0A7R9KKA0"/>
<evidence type="ECO:0000256" key="1">
    <source>
        <dbReference type="SAM" id="SignalP"/>
    </source>
</evidence>
<gene>
    <name evidence="2" type="ORF">OSB1V03_LOCUS5285</name>
</gene>
<feature type="chain" id="PRO_5036210979" evidence="1">
    <location>
        <begin position="24"/>
        <end position="91"/>
    </location>
</feature>
<protein>
    <submittedName>
        <fullName evidence="2">Uncharacterized protein</fullName>
    </submittedName>
</protein>
<dbReference type="PANTHER" id="PTHR37475:SF1">
    <property type="entry name" value="ZYGOTE-SPECIFIC PROTEIN"/>
    <property type="match status" value="1"/>
</dbReference>
<evidence type="ECO:0000313" key="2">
    <source>
        <dbReference type="EMBL" id="CAD7624846.1"/>
    </source>
</evidence>
<keyword evidence="1" id="KW-0732">Signal</keyword>
<name>A0A7R9KKA0_9ACAR</name>
<accession>A0A7R9KKA0</accession>
<proteinExistence type="predicted"/>
<dbReference type="EMBL" id="OC857189">
    <property type="protein sequence ID" value="CAD7624846.1"/>
    <property type="molecule type" value="Genomic_DNA"/>
</dbReference>
<evidence type="ECO:0000313" key="3">
    <source>
        <dbReference type="Proteomes" id="UP000759131"/>
    </source>
</evidence>
<sequence length="91" mass="8920">MKIMVKLLIRIMVVLLTAHESMAGILGLLGGYGLCQTACNAAWVACLASAGVVAGTVTAGAGAPAAVLACNALQGVCMGSCAVTFLVAPTP</sequence>
<dbReference type="Proteomes" id="UP000759131">
    <property type="component" value="Unassembled WGS sequence"/>
</dbReference>
<feature type="signal peptide" evidence="1">
    <location>
        <begin position="1"/>
        <end position="23"/>
    </location>
</feature>
<keyword evidence="3" id="KW-1185">Reference proteome</keyword>